<organism evidence="3 4">
    <name type="scientific">Salinimonas marina</name>
    <dbReference type="NCBI Taxonomy" id="2785918"/>
    <lineage>
        <taxon>Bacteria</taxon>
        <taxon>Pseudomonadati</taxon>
        <taxon>Pseudomonadota</taxon>
        <taxon>Gammaproteobacteria</taxon>
        <taxon>Alteromonadales</taxon>
        <taxon>Alteromonadaceae</taxon>
        <taxon>Alteromonas/Salinimonas group</taxon>
        <taxon>Salinimonas</taxon>
    </lineage>
</organism>
<dbReference type="SMART" id="SM00867">
    <property type="entry name" value="YceI"/>
    <property type="match status" value="1"/>
</dbReference>
<dbReference type="EMBL" id="CP064795">
    <property type="protein sequence ID" value="QPG04488.1"/>
    <property type="molecule type" value="Genomic_DNA"/>
</dbReference>
<dbReference type="PANTHER" id="PTHR34406">
    <property type="entry name" value="PROTEIN YCEI"/>
    <property type="match status" value="1"/>
</dbReference>
<reference evidence="3 4" key="1">
    <citation type="submission" date="2020-11" db="EMBL/GenBank/DDBJ databases">
        <title>Complete genome sequence for Salinimonas sp. strain G2-b.</title>
        <authorList>
            <person name="Park S.-J."/>
        </authorList>
    </citation>
    <scope>NUCLEOTIDE SEQUENCE [LARGE SCALE GENOMIC DNA]</scope>
    <source>
        <strain evidence="3 4">G2-b</strain>
    </source>
</reference>
<dbReference type="Pfam" id="PF04264">
    <property type="entry name" value="YceI"/>
    <property type="match status" value="1"/>
</dbReference>
<keyword evidence="4" id="KW-1185">Reference proteome</keyword>
<proteinExistence type="predicted"/>
<dbReference type="KEGG" id="smaa:IT774_09525"/>
<evidence type="ECO:0000256" key="1">
    <source>
        <dbReference type="SAM" id="SignalP"/>
    </source>
</evidence>
<dbReference type="Gene3D" id="2.40.128.110">
    <property type="entry name" value="Lipid/polyisoprenoid-binding, YceI-like"/>
    <property type="match status" value="1"/>
</dbReference>
<accession>A0A7S9DVG4</accession>
<dbReference type="PANTHER" id="PTHR34406:SF1">
    <property type="entry name" value="PROTEIN YCEI"/>
    <property type="match status" value="1"/>
</dbReference>
<dbReference type="InterPro" id="IPR036761">
    <property type="entry name" value="TTHA0802/YceI-like_sf"/>
</dbReference>
<keyword evidence="1" id="KW-0732">Signal</keyword>
<dbReference type="InterPro" id="IPR007372">
    <property type="entry name" value="Lipid/polyisoprenoid-bd_YceI"/>
</dbReference>
<name>A0A7S9DVG4_9ALTE</name>
<feature type="signal peptide" evidence="1">
    <location>
        <begin position="1"/>
        <end position="23"/>
    </location>
</feature>
<sequence>MQVLSKTALGVALSAAFTTGVLAKPVTYQIDPDHTSVVASWSHFGFSNPTATFDDASGTITYDSGDVAASSINVTIPISTADTYVEKLTEEFMTESYFNTDKFPDATFTSTKVVDKEDGKLEVHGDLTIKGTTKSIVFDAMLNKQGQHPMTQKPAIGFDATTTIMRSDFGVDEYVPNVSDEVTLRITTEAQASK</sequence>
<dbReference type="AlphaFoldDB" id="A0A7S9DVG4"/>
<evidence type="ECO:0000313" key="4">
    <source>
        <dbReference type="Proteomes" id="UP000595095"/>
    </source>
</evidence>
<evidence type="ECO:0000259" key="2">
    <source>
        <dbReference type="SMART" id="SM00867"/>
    </source>
</evidence>
<protein>
    <submittedName>
        <fullName evidence="3">Polyisoprenoid-binding protein</fullName>
    </submittedName>
</protein>
<gene>
    <name evidence="3" type="ORF">IT774_09525</name>
</gene>
<evidence type="ECO:0000313" key="3">
    <source>
        <dbReference type="EMBL" id="QPG04488.1"/>
    </source>
</evidence>
<feature type="chain" id="PRO_5032756035" evidence="1">
    <location>
        <begin position="24"/>
        <end position="194"/>
    </location>
</feature>
<dbReference type="SUPFAM" id="SSF101874">
    <property type="entry name" value="YceI-like"/>
    <property type="match status" value="1"/>
</dbReference>
<dbReference type="Proteomes" id="UP000595095">
    <property type="component" value="Chromosome"/>
</dbReference>
<dbReference type="RefSeq" id="WP_195809582.1">
    <property type="nucleotide sequence ID" value="NZ_CP064795.1"/>
</dbReference>
<feature type="domain" description="Lipid/polyisoprenoid-binding YceI-like" evidence="2">
    <location>
        <begin position="27"/>
        <end position="191"/>
    </location>
</feature>